<evidence type="ECO:0000313" key="8">
    <source>
        <dbReference type="EMBL" id="KAK5645483.1"/>
    </source>
</evidence>
<dbReference type="Gene3D" id="2.10.25.10">
    <property type="entry name" value="Laminin"/>
    <property type="match status" value="2"/>
</dbReference>
<dbReference type="PANTHER" id="PTHR11339">
    <property type="entry name" value="EXTRACELLULAR MATRIX GLYCOPROTEIN RELATED"/>
    <property type="match status" value="1"/>
</dbReference>
<feature type="domain" description="VWFD" evidence="7">
    <location>
        <begin position="1"/>
        <end position="90"/>
    </location>
</feature>
<dbReference type="SMART" id="SM00041">
    <property type="entry name" value="CT"/>
    <property type="match status" value="1"/>
</dbReference>
<gene>
    <name evidence="8" type="ORF">RI129_006783</name>
</gene>
<dbReference type="PROSITE" id="PS50184">
    <property type="entry name" value="VWFC_2"/>
    <property type="match status" value="1"/>
</dbReference>
<dbReference type="Pfam" id="PF08742">
    <property type="entry name" value="C8"/>
    <property type="match status" value="2"/>
</dbReference>
<keyword evidence="9" id="KW-1185">Reference proteome</keyword>
<comment type="caution">
    <text evidence="4">Lacks conserved residue(s) required for the propagation of feature annotation.</text>
</comment>
<dbReference type="InterPro" id="IPR002919">
    <property type="entry name" value="TIL_dom"/>
</dbReference>
<organism evidence="8 9">
    <name type="scientific">Pyrocoelia pectoralis</name>
    <dbReference type="NCBI Taxonomy" id="417401"/>
    <lineage>
        <taxon>Eukaryota</taxon>
        <taxon>Metazoa</taxon>
        <taxon>Ecdysozoa</taxon>
        <taxon>Arthropoda</taxon>
        <taxon>Hexapoda</taxon>
        <taxon>Insecta</taxon>
        <taxon>Pterygota</taxon>
        <taxon>Neoptera</taxon>
        <taxon>Endopterygota</taxon>
        <taxon>Coleoptera</taxon>
        <taxon>Polyphaga</taxon>
        <taxon>Elateriformia</taxon>
        <taxon>Elateroidea</taxon>
        <taxon>Lampyridae</taxon>
        <taxon>Lampyrinae</taxon>
        <taxon>Pyrocoelia</taxon>
    </lineage>
</organism>
<dbReference type="SUPFAM" id="SSF57567">
    <property type="entry name" value="Serine protease inhibitors"/>
    <property type="match status" value="2"/>
</dbReference>
<dbReference type="SMART" id="SM00832">
    <property type="entry name" value="C8"/>
    <property type="match status" value="2"/>
</dbReference>
<feature type="disulfide bond" evidence="4">
    <location>
        <begin position="1145"/>
        <end position="1199"/>
    </location>
</feature>
<feature type="disulfide bond" evidence="4">
    <location>
        <begin position="1149"/>
        <end position="1201"/>
    </location>
</feature>
<dbReference type="PROSITE" id="PS51233">
    <property type="entry name" value="VWFD"/>
    <property type="match status" value="2"/>
</dbReference>
<dbReference type="PROSITE" id="PS01225">
    <property type="entry name" value="CTCK_2"/>
    <property type="match status" value="1"/>
</dbReference>
<name>A0AAN7VHX5_9COLE</name>
<dbReference type="PROSITE" id="PS01208">
    <property type="entry name" value="VWFC_1"/>
    <property type="match status" value="1"/>
</dbReference>
<keyword evidence="1" id="KW-0677">Repeat</keyword>
<dbReference type="EMBL" id="JAVRBK010000004">
    <property type="protein sequence ID" value="KAK5645483.1"/>
    <property type="molecule type" value="Genomic_DNA"/>
</dbReference>
<dbReference type="InterPro" id="IPR006207">
    <property type="entry name" value="Cys_knot_C"/>
</dbReference>
<feature type="domain" description="CTCK" evidence="5">
    <location>
        <begin position="1109"/>
        <end position="1205"/>
    </location>
</feature>
<sequence length="1208" mass="134428">MTHTLAFEVVLLGDSVLFISNKYGFWVIWNNQENVRVGVSEKLAKKIDGLCGYFNRNPLDDKMTPEGELAKTTNEFGDSWKNKESIAVCEPEVCARQMKDQAVELCQMVKDDTFSQCTGNVNVDVFLTECIENACNCLNEGDDNEMVKEKCLCQALQNFVVQCETNNSNVELFDWRTKYHCPTKCEPPSIHYDCYNKLCEPTCGNVYGCPKVEDICFPGCYCPSGYVRKGKECVVPNDCEDCVCHVLPHLKYITYDKQSFTIDGECEYIITQDIPNELEMNTFTVLSKNAKCKYDENQMCIDHIRVLYKDEEVIIQKNELSDKPEILVNSLLVTYLDNDWAKIEMDMNKNIQIRLPQISAKITVFYPSLSVTIALPSIKYGGKLEGLCGNCNENPHDDFMMPNKTIPDTDDELGESWLYNKDDEGKCKNLEPEVCETSDDITCKFLYSDRFQECNAELDPSLFVEWCKEDSCNTKPIIVCDAIEAYARECLYLGYCINWHSDLCPATCPAGLEHKSCESSCGRSCQEIDIQTCSELTIDSCVCPEGQALLNGTTCVPINRCKPCDMDGHYPGDVWNPDICTTCTCDGLKVDCTKQTCASTEDVCQDGFEMLTIPIENECCDKIICVAITTTAKPCEPPVQIPCAEDQVVKLIQKSDGCSQFVCECKPVESCPPLHLENLPIPEVGVVNEIDNGGCCPTLKQACKTDSCPVQPICPQFFIMVTKAGVCCNLYSCEAPDDKCIVAIKYKEGEFGGEVPIPSEKVELVLKDKGETWTEGPCRQCECVPTVAGTLYDSCTKFNCPPPPEDFNYKYQTIAVPGECCPIYQQIGCIFNGIVHNVGETWTPEGEYCVNYQCNATDTGVETIKQVKHCETTCDFGSAYVPASVDDKTCCGSCKVIGCIVDDLIYAIGDKWTSEDNCINYICSNENNLVHVKSNVITCPEVSDEMKENYVMKEVIVSGSCCKDVVPTACKADGKIYQIGESWPSPDGDKCKSVTCIQNSLNEITKQEVTETCNKECSTGWEYKESNYQCCGKCVQTACVVNDELKHPGEKWTSEDGCTTFSCEMMQQQLTIVTETVSCPDVSQCASYNLYKMGCCNHCNITVEPLSECIVMSMELEDTVGAIVTTYKDHGRCINKGTVNNLNECIGSCESFTMYNTLQGEYESKCSCCQAVSFTTIFVPLDCEDGYTLTKQIPVPSQCTCSKCGGQE</sequence>
<dbReference type="PROSITE" id="PS01185">
    <property type="entry name" value="CTCK_1"/>
    <property type="match status" value="1"/>
</dbReference>
<dbReference type="InterPro" id="IPR050780">
    <property type="entry name" value="Mucin_vWF_Thrombospondin_sf"/>
</dbReference>
<dbReference type="InterPro" id="IPR001007">
    <property type="entry name" value="VWF_dom"/>
</dbReference>
<dbReference type="Proteomes" id="UP001329430">
    <property type="component" value="Chromosome 4"/>
</dbReference>
<evidence type="ECO:0000256" key="4">
    <source>
        <dbReference type="PROSITE-ProRule" id="PRU00039"/>
    </source>
</evidence>
<proteinExistence type="predicted"/>
<evidence type="ECO:0000256" key="1">
    <source>
        <dbReference type="ARBA" id="ARBA00022737"/>
    </source>
</evidence>
<evidence type="ECO:0000259" key="5">
    <source>
        <dbReference type="PROSITE" id="PS01225"/>
    </source>
</evidence>
<dbReference type="Pfam" id="PF01826">
    <property type="entry name" value="TIL"/>
    <property type="match status" value="1"/>
</dbReference>
<protein>
    <submittedName>
        <fullName evidence="8">Uncharacterized protein</fullName>
    </submittedName>
</protein>
<dbReference type="InterPro" id="IPR001846">
    <property type="entry name" value="VWF_type-D"/>
</dbReference>
<dbReference type="SMART" id="SM00214">
    <property type="entry name" value="VWC"/>
    <property type="match status" value="5"/>
</dbReference>
<dbReference type="SMART" id="SM00216">
    <property type="entry name" value="VWD"/>
    <property type="match status" value="1"/>
</dbReference>
<feature type="domain" description="VWFC" evidence="6">
    <location>
        <begin position="559"/>
        <end position="626"/>
    </location>
</feature>
<dbReference type="InterPro" id="IPR014853">
    <property type="entry name" value="VWF/SSPO/ZAN-like_Cys-rich_dom"/>
</dbReference>
<keyword evidence="2 4" id="KW-1015">Disulfide bond</keyword>
<feature type="domain" description="VWFD" evidence="7">
    <location>
        <begin position="242"/>
        <end position="428"/>
    </location>
</feature>
<evidence type="ECO:0000259" key="6">
    <source>
        <dbReference type="PROSITE" id="PS50184"/>
    </source>
</evidence>
<reference evidence="8 9" key="1">
    <citation type="journal article" date="2024" name="Insects">
        <title>An Improved Chromosome-Level Genome Assembly of the Firefly Pyrocoelia pectoralis.</title>
        <authorList>
            <person name="Fu X."/>
            <person name="Meyer-Rochow V.B."/>
            <person name="Ballantyne L."/>
            <person name="Zhu X."/>
        </authorList>
    </citation>
    <scope>NUCLEOTIDE SEQUENCE [LARGE SCALE GENOMIC DNA]</scope>
    <source>
        <strain evidence="8">XCY_ONT2</strain>
    </source>
</reference>
<dbReference type="CDD" id="cd19941">
    <property type="entry name" value="TIL"/>
    <property type="match status" value="2"/>
</dbReference>
<evidence type="ECO:0000313" key="9">
    <source>
        <dbReference type="Proteomes" id="UP001329430"/>
    </source>
</evidence>
<dbReference type="InterPro" id="IPR036084">
    <property type="entry name" value="Ser_inhib-like_sf"/>
</dbReference>
<evidence type="ECO:0000256" key="2">
    <source>
        <dbReference type="ARBA" id="ARBA00023157"/>
    </source>
</evidence>
<accession>A0AAN7VHX5</accession>
<evidence type="ECO:0000256" key="3">
    <source>
        <dbReference type="ARBA" id="ARBA00023180"/>
    </source>
</evidence>
<comment type="caution">
    <text evidence="8">The sequence shown here is derived from an EMBL/GenBank/DDBJ whole genome shotgun (WGS) entry which is preliminary data.</text>
</comment>
<dbReference type="AlphaFoldDB" id="A0AAN7VHX5"/>
<dbReference type="Pfam" id="PF00094">
    <property type="entry name" value="VWD"/>
    <property type="match status" value="2"/>
</dbReference>
<keyword evidence="3" id="KW-0325">Glycoprotein</keyword>
<evidence type="ECO:0000259" key="7">
    <source>
        <dbReference type="PROSITE" id="PS51233"/>
    </source>
</evidence>
<dbReference type="PANTHER" id="PTHR11339:SF402">
    <property type="entry name" value="VWFD DOMAIN-CONTAINING PROTEIN"/>
    <property type="match status" value="1"/>
</dbReference>
<dbReference type="SUPFAM" id="SSF57603">
    <property type="entry name" value="FnI-like domain"/>
    <property type="match status" value="2"/>
</dbReference>